<reference evidence="1 2" key="1">
    <citation type="journal article" date="2016" name="Sci. Rep.">
        <title>The genome sequence of the outbreeding globe artichoke constructed de novo incorporating a phase-aware low-pass sequencing strategy of F1 progeny.</title>
        <authorList>
            <person name="Scaglione D."/>
            <person name="Reyes-Chin-Wo S."/>
            <person name="Acquadro A."/>
            <person name="Froenicke L."/>
            <person name="Portis E."/>
            <person name="Beitel C."/>
            <person name="Tirone M."/>
            <person name="Mauro R."/>
            <person name="Lo Monaco A."/>
            <person name="Mauromicale G."/>
            <person name="Faccioli P."/>
            <person name="Cattivelli L."/>
            <person name="Rieseberg L."/>
            <person name="Michelmore R."/>
            <person name="Lanteri S."/>
        </authorList>
    </citation>
    <scope>NUCLEOTIDE SEQUENCE [LARGE SCALE GENOMIC DNA]</scope>
    <source>
        <strain evidence="1">2C</strain>
    </source>
</reference>
<dbReference type="Proteomes" id="UP000243975">
    <property type="component" value="Unassembled WGS sequence"/>
</dbReference>
<sequence>MLDDRKSNISWQLHRKENILTSNFTESELLSDSKPLVLIGVSTAEFLTRTYVVKQWRRPFSTKGNDEYHGWNSEASIAGMKVSQSMSPSISMKRCEIGLLSPKQILLHLSMSVG</sequence>
<evidence type="ECO:0000313" key="1">
    <source>
        <dbReference type="EMBL" id="KVI01994.1"/>
    </source>
</evidence>
<evidence type="ECO:0000313" key="2">
    <source>
        <dbReference type="Proteomes" id="UP000243975"/>
    </source>
</evidence>
<dbReference type="AlphaFoldDB" id="A0A103Y3R3"/>
<accession>A0A103Y3R3</accession>
<dbReference type="Gramene" id="KVI01994">
    <property type="protein sequence ID" value="KVI01994"/>
    <property type="gene ID" value="Ccrd_019719"/>
</dbReference>
<protein>
    <submittedName>
        <fullName evidence="1">Uncharacterized protein</fullName>
    </submittedName>
</protein>
<gene>
    <name evidence="1" type="ORF">Ccrd_019719</name>
</gene>
<comment type="caution">
    <text evidence="1">The sequence shown here is derived from an EMBL/GenBank/DDBJ whole genome shotgun (WGS) entry which is preliminary data.</text>
</comment>
<proteinExistence type="predicted"/>
<keyword evidence="2" id="KW-1185">Reference proteome</keyword>
<name>A0A103Y3R3_CYNCS</name>
<organism evidence="1 2">
    <name type="scientific">Cynara cardunculus var. scolymus</name>
    <name type="common">Globe artichoke</name>
    <name type="synonym">Cynara scolymus</name>
    <dbReference type="NCBI Taxonomy" id="59895"/>
    <lineage>
        <taxon>Eukaryota</taxon>
        <taxon>Viridiplantae</taxon>
        <taxon>Streptophyta</taxon>
        <taxon>Embryophyta</taxon>
        <taxon>Tracheophyta</taxon>
        <taxon>Spermatophyta</taxon>
        <taxon>Magnoliopsida</taxon>
        <taxon>eudicotyledons</taxon>
        <taxon>Gunneridae</taxon>
        <taxon>Pentapetalae</taxon>
        <taxon>asterids</taxon>
        <taxon>campanulids</taxon>
        <taxon>Asterales</taxon>
        <taxon>Asteraceae</taxon>
        <taxon>Carduoideae</taxon>
        <taxon>Cardueae</taxon>
        <taxon>Carduinae</taxon>
        <taxon>Cynara</taxon>
    </lineage>
</organism>
<dbReference type="EMBL" id="LEKV01002668">
    <property type="protein sequence ID" value="KVI01994.1"/>
    <property type="molecule type" value="Genomic_DNA"/>
</dbReference>